<evidence type="ECO:0000313" key="3">
    <source>
        <dbReference type="Proteomes" id="UP000287651"/>
    </source>
</evidence>
<dbReference type="EMBL" id="AMZH03019836">
    <property type="protein sequence ID" value="RRT39843.1"/>
    <property type="molecule type" value="Genomic_DNA"/>
</dbReference>
<organism evidence="2 3">
    <name type="scientific">Ensete ventricosum</name>
    <name type="common">Abyssinian banana</name>
    <name type="synonym">Musa ensete</name>
    <dbReference type="NCBI Taxonomy" id="4639"/>
    <lineage>
        <taxon>Eukaryota</taxon>
        <taxon>Viridiplantae</taxon>
        <taxon>Streptophyta</taxon>
        <taxon>Embryophyta</taxon>
        <taxon>Tracheophyta</taxon>
        <taxon>Spermatophyta</taxon>
        <taxon>Magnoliopsida</taxon>
        <taxon>Liliopsida</taxon>
        <taxon>Zingiberales</taxon>
        <taxon>Musaceae</taxon>
        <taxon>Ensete</taxon>
    </lineage>
</organism>
<reference evidence="2 3" key="1">
    <citation type="journal article" date="2014" name="Agronomy (Basel)">
        <title>A Draft Genome Sequence for Ensete ventricosum, the Drought-Tolerant Tree Against Hunger.</title>
        <authorList>
            <person name="Harrison J."/>
            <person name="Moore K.A."/>
            <person name="Paszkiewicz K."/>
            <person name="Jones T."/>
            <person name="Grant M."/>
            <person name="Ambacheew D."/>
            <person name="Muzemil S."/>
            <person name="Studholme D.J."/>
        </authorList>
    </citation>
    <scope>NUCLEOTIDE SEQUENCE [LARGE SCALE GENOMIC DNA]</scope>
</reference>
<gene>
    <name evidence="2" type="ORF">B296_00032667</name>
</gene>
<sequence>MASTLGSKISSDVSLSSSSTGSITRSRPFMQRCSRLHGSLPCQHNSLADHSRSSSLVIFFGARAWMAVEGAVGLDMAGRGATLVLRTSWFNCSSWIRAKKITTIIVYGCGIGCSKGAAVIGGRRGNDVYDYYGGVQQRYGVRNDCCCVQFIIGSDQDSWQQTIVAGYDVNRLQRKIAAGSFLPQGSLLATIKENGSQRLLLAMLGSERCMLRLKG</sequence>
<dbReference type="AlphaFoldDB" id="A0A426XK59"/>
<evidence type="ECO:0000256" key="1">
    <source>
        <dbReference type="SAM" id="MobiDB-lite"/>
    </source>
</evidence>
<name>A0A426XK59_ENSVE</name>
<proteinExistence type="predicted"/>
<evidence type="ECO:0000313" key="2">
    <source>
        <dbReference type="EMBL" id="RRT39843.1"/>
    </source>
</evidence>
<comment type="caution">
    <text evidence="2">The sequence shown here is derived from an EMBL/GenBank/DDBJ whole genome shotgun (WGS) entry which is preliminary data.</text>
</comment>
<accession>A0A426XK59</accession>
<protein>
    <submittedName>
        <fullName evidence="2">Uncharacterized protein</fullName>
    </submittedName>
</protein>
<dbReference type="Proteomes" id="UP000287651">
    <property type="component" value="Unassembled WGS sequence"/>
</dbReference>
<feature type="region of interest" description="Disordered" evidence="1">
    <location>
        <begin position="1"/>
        <end position="24"/>
    </location>
</feature>